<gene>
    <name evidence="2" type="ORF">J2S20_001921</name>
</gene>
<keyword evidence="3" id="KW-1185">Reference proteome</keyword>
<dbReference type="Proteomes" id="UP001241537">
    <property type="component" value="Unassembled WGS sequence"/>
</dbReference>
<accession>A0AAE3VBD7</accession>
<comment type="caution">
    <text evidence="2">The sequence shown here is derived from an EMBL/GenBank/DDBJ whole genome shotgun (WGS) entry which is preliminary data.</text>
</comment>
<organism evidence="2 3">
    <name type="scientific">Moryella indoligenes</name>
    <dbReference type="NCBI Taxonomy" id="371674"/>
    <lineage>
        <taxon>Bacteria</taxon>
        <taxon>Bacillati</taxon>
        <taxon>Bacillota</taxon>
        <taxon>Clostridia</taxon>
        <taxon>Lachnospirales</taxon>
        <taxon>Lachnospiraceae</taxon>
        <taxon>Moryella</taxon>
    </lineage>
</organism>
<name>A0AAE3VBD7_9FIRM</name>
<evidence type="ECO:0000256" key="1">
    <source>
        <dbReference type="SAM" id="MobiDB-lite"/>
    </source>
</evidence>
<sequence length="94" mass="11500">MRYFDSPKNRALWEREMKELRAERERREQKGFVPEAAEQKVREVKNVYRRKISLKELERQELAVSGKSREHTSVRMRTQMKKREKAMQTPHRSL</sequence>
<reference evidence="2" key="1">
    <citation type="submission" date="2023-07" db="EMBL/GenBank/DDBJ databases">
        <title>Genomic Encyclopedia of Type Strains, Phase IV (KMG-IV): sequencing the most valuable type-strain genomes for metagenomic binning, comparative biology and taxonomic classification.</title>
        <authorList>
            <person name="Goeker M."/>
        </authorList>
    </citation>
    <scope>NUCLEOTIDE SEQUENCE</scope>
    <source>
        <strain evidence="2">DSM 19659</strain>
    </source>
</reference>
<dbReference type="RefSeq" id="WP_307255209.1">
    <property type="nucleotide sequence ID" value="NZ_JAUSTO010000014.1"/>
</dbReference>
<feature type="compositionally biased region" description="Basic and acidic residues" evidence="1">
    <location>
        <begin position="62"/>
        <end position="73"/>
    </location>
</feature>
<dbReference type="EMBL" id="JAUSTO010000014">
    <property type="protein sequence ID" value="MDQ0153211.1"/>
    <property type="molecule type" value="Genomic_DNA"/>
</dbReference>
<evidence type="ECO:0000313" key="3">
    <source>
        <dbReference type="Proteomes" id="UP001241537"/>
    </source>
</evidence>
<feature type="region of interest" description="Disordered" evidence="1">
    <location>
        <begin position="62"/>
        <end position="94"/>
    </location>
</feature>
<dbReference type="AlphaFoldDB" id="A0AAE3VBD7"/>
<proteinExistence type="predicted"/>
<evidence type="ECO:0000313" key="2">
    <source>
        <dbReference type="EMBL" id="MDQ0153211.1"/>
    </source>
</evidence>
<protein>
    <submittedName>
        <fullName evidence="2">Biopolymer transport protein ExbB/TolQ</fullName>
    </submittedName>
</protein>